<evidence type="ECO:0000313" key="2">
    <source>
        <dbReference type="EMBL" id="SZX67326.1"/>
    </source>
</evidence>
<organism evidence="2 3">
    <name type="scientific">Tetradesmus obliquus</name>
    <name type="common">Green alga</name>
    <name type="synonym">Acutodesmus obliquus</name>
    <dbReference type="NCBI Taxonomy" id="3088"/>
    <lineage>
        <taxon>Eukaryota</taxon>
        <taxon>Viridiplantae</taxon>
        <taxon>Chlorophyta</taxon>
        <taxon>core chlorophytes</taxon>
        <taxon>Chlorophyceae</taxon>
        <taxon>CS clade</taxon>
        <taxon>Sphaeropleales</taxon>
        <taxon>Scenedesmaceae</taxon>
        <taxon>Tetradesmus</taxon>
    </lineage>
</organism>
<dbReference type="Pfam" id="PF15375">
    <property type="entry name" value="FSAF1"/>
    <property type="match status" value="1"/>
</dbReference>
<evidence type="ECO:0000313" key="3">
    <source>
        <dbReference type="Proteomes" id="UP000256970"/>
    </source>
</evidence>
<feature type="compositionally biased region" description="Low complexity" evidence="1">
    <location>
        <begin position="90"/>
        <end position="103"/>
    </location>
</feature>
<feature type="compositionally biased region" description="Low complexity" evidence="1">
    <location>
        <begin position="112"/>
        <end position="125"/>
    </location>
</feature>
<evidence type="ECO:0000256" key="1">
    <source>
        <dbReference type="SAM" id="MobiDB-lite"/>
    </source>
</evidence>
<dbReference type="GO" id="GO:0005730">
    <property type="term" value="C:nucleolus"/>
    <property type="evidence" value="ECO:0007669"/>
    <property type="project" value="TreeGrafter"/>
</dbReference>
<feature type="region of interest" description="Disordered" evidence="1">
    <location>
        <begin position="142"/>
        <end position="166"/>
    </location>
</feature>
<reference evidence="2 3" key="1">
    <citation type="submission" date="2016-10" db="EMBL/GenBank/DDBJ databases">
        <authorList>
            <person name="Cai Z."/>
        </authorList>
    </citation>
    <scope>NUCLEOTIDE SEQUENCE [LARGE SCALE GENOMIC DNA]</scope>
</reference>
<accession>A0A383VSF8</accession>
<keyword evidence="3" id="KW-1185">Reference proteome</keyword>
<dbReference type="AlphaFoldDB" id="A0A383VSF8"/>
<gene>
    <name evidence="2" type="ORF">BQ4739_LOCUS7730</name>
</gene>
<feature type="compositionally biased region" description="Low complexity" evidence="1">
    <location>
        <begin position="144"/>
        <end position="166"/>
    </location>
</feature>
<name>A0A383VSF8_TETOB</name>
<sequence>MKEKNSKKPRKDADADVPAPLAAYGEQFMSMFDDYDEQQGKPAKQARLSKQQQQQQQPGSRLKPSNVHRSGSGNSSESEEEHAEERRTSHAAASTPAGTATAGKSKKRKKAAAAAAAAAVTVAAAGPSNSKLDAFLSKRKGLNSSKAAQAPSQAQLLAQQQQQEQQRLLERQLKRQFMSCKVAKIFKDVDTSQLAAAAGQQQQQEIDANLAPEEFAQMRRDVELLGASALDKRAAKAWKAGMLARLGAAADKAPRTPASLGIGMAKKAKQREAVALQEAIAAGMVQAKGRGAKARTLKAKQRDKGLMEAGPGFRNGVLRLGKSMKPPEQQQQQQR</sequence>
<dbReference type="PANTHER" id="PTHR28096">
    <property type="entry name" value="PROTEIN FAF1"/>
    <property type="match status" value="1"/>
</dbReference>
<dbReference type="GO" id="GO:0000462">
    <property type="term" value="P:maturation of SSU-rRNA from tricistronic rRNA transcript (SSU-rRNA, 5.8S rRNA, LSU-rRNA)"/>
    <property type="evidence" value="ECO:0007669"/>
    <property type="project" value="TreeGrafter"/>
</dbReference>
<proteinExistence type="predicted"/>
<feature type="region of interest" description="Disordered" evidence="1">
    <location>
        <begin position="306"/>
        <end position="335"/>
    </location>
</feature>
<dbReference type="Proteomes" id="UP000256970">
    <property type="component" value="Unassembled WGS sequence"/>
</dbReference>
<dbReference type="EMBL" id="FNXT01000786">
    <property type="protein sequence ID" value="SZX67326.1"/>
    <property type="molecule type" value="Genomic_DNA"/>
</dbReference>
<dbReference type="InterPro" id="IPR027973">
    <property type="entry name" value="FSAF1-like"/>
</dbReference>
<feature type="compositionally biased region" description="Basic and acidic residues" evidence="1">
    <location>
        <begin position="1"/>
        <end position="14"/>
    </location>
</feature>
<dbReference type="InterPro" id="IPR053030">
    <property type="entry name" value="Ribosomal_biogenesis_FAF1-like"/>
</dbReference>
<dbReference type="PANTHER" id="PTHR28096:SF1">
    <property type="entry name" value="PROTEIN FAF1"/>
    <property type="match status" value="1"/>
</dbReference>
<protein>
    <submittedName>
        <fullName evidence="2">Uncharacterized protein</fullName>
    </submittedName>
</protein>
<feature type="region of interest" description="Disordered" evidence="1">
    <location>
        <begin position="1"/>
        <end position="130"/>
    </location>
</feature>